<evidence type="ECO:0000313" key="8">
    <source>
        <dbReference type="EMBL" id="GBM54503.1"/>
    </source>
</evidence>
<dbReference type="GO" id="GO:1990904">
    <property type="term" value="C:ribonucleoprotein complex"/>
    <property type="evidence" value="ECO:0007669"/>
    <property type="project" value="InterPro"/>
</dbReference>
<name>A0A4Y2GLP7_ARAVE</name>
<proteinExistence type="predicted"/>
<dbReference type="GO" id="GO:0003729">
    <property type="term" value="F:mRNA binding"/>
    <property type="evidence" value="ECO:0007669"/>
    <property type="project" value="TreeGrafter"/>
</dbReference>
<feature type="compositionally biased region" description="Low complexity" evidence="5">
    <location>
        <begin position="12"/>
        <end position="39"/>
    </location>
</feature>
<dbReference type="InterPro" id="IPR036390">
    <property type="entry name" value="WH_DNA-bd_sf"/>
</dbReference>
<dbReference type="AlphaFoldDB" id="A0A4Y2GLP7"/>
<evidence type="ECO:0000313" key="9">
    <source>
        <dbReference type="Proteomes" id="UP000499080"/>
    </source>
</evidence>
<dbReference type="FunFam" id="1.10.10.10:FF:000158">
    <property type="entry name" value="La ribonucleoprotein domain family member 7"/>
    <property type="match status" value="1"/>
</dbReference>
<dbReference type="PANTHER" id="PTHR22792">
    <property type="entry name" value="LUPUS LA PROTEIN-RELATED"/>
    <property type="match status" value="1"/>
</dbReference>
<evidence type="ECO:0000259" key="7">
    <source>
        <dbReference type="PROSITE" id="PS50961"/>
    </source>
</evidence>
<protein>
    <submittedName>
        <fullName evidence="8">La-related protein 6</fullName>
    </submittedName>
</protein>
<dbReference type="GO" id="GO:0005634">
    <property type="term" value="C:nucleus"/>
    <property type="evidence" value="ECO:0007669"/>
    <property type="project" value="UniProtKB-SubCell"/>
</dbReference>
<keyword evidence="3" id="KW-0539">Nucleus</keyword>
<dbReference type="PANTHER" id="PTHR22792:SF140">
    <property type="entry name" value="ACHILLES, ISOFORM A"/>
    <property type="match status" value="1"/>
</dbReference>
<dbReference type="SUPFAM" id="SSF46785">
    <property type="entry name" value="Winged helix' DNA-binding domain"/>
    <property type="match status" value="1"/>
</dbReference>
<comment type="subcellular location">
    <subcellularLocation>
        <location evidence="1">Nucleus</location>
    </subcellularLocation>
</comment>
<dbReference type="SUPFAM" id="SSF54928">
    <property type="entry name" value="RNA-binding domain, RBD"/>
    <property type="match status" value="1"/>
</dbReference>
<sequence length="382" mass="44722">MAEHEKKETVVSTESGSDSKISTSSTEKASSSSSGSKSGIRSEDQNSKESFRIPSDVLVTKIVRQAEFYFSDFNILKNNFLLKHVRRNKEGYVSLKLVASFRKIKSLTKDWRVVAYSLETSKLLELNSEKSKIRRIEPIPKVEETSLGKTVVAFNLPFQNPTSEELKEMFSKFGNIVRAEIMSPKSENYNTYYKRCRYQNEEIASTIFGSIEFENFEDSISAIKDEESHLPKENRMKVVALMPNIQRTKRRNSRFNQYNQYSRKGNERFKPRYEFQNDQMVNGVHFDDYRYTRPLLNEKQYRRFYRGSYSKAVHPLGSASEIPDKLFRNNYVASGEDVRNSSYARSRQLQMSNRMNINRQFTTRQPRYVDGYYGYRETNFEG</sequence>
<dbReference type="InterPro" id="IPR002344">
    <property type="entry name" value="Lupus_La"/>
</dbReference>
<gene>
    <name evidence="8" type="primary">Larp6_4</name>
    <name evidence="8" type="ORF">AVEN_189537_1</name>
</gene>
<dbReference type="OrthoDB" id="439993at2759"/>
<reference evidence="8 9" key="1">
    <citation type="journal article" date="2019" name="Sci. Rep.">
        <title>Orb-weaving spider Araneus ventricosus genome elucidates the spidroin gene catalogue.</title>
        <authorList>
            <person name="Kono N."/>
            <person name="Nakamura H."/>
            <person name="Ohtoshi R."/>
            <person name="Moran D.A.P."/>
            <person name="Shinohara A."/>
            <person name="Yoshida Y."/>
            <person name="Fujiwara M."/>
            <person name="Mori M."/>
            <person name="Tomita M."/>
            <person name="Arakawa K."/>
        </authorList>
    </citation>
    <scope>NUCLEOTIDE SEQUENCE [LARGE SCALE GENOMIC DNA]</scope>
</reference>
<evidence type="ECO:0000259" key="6">
    <source>
        <dbReference type="PROSITE" id="PS50102"/>
    </source>
</evidence>
<dbReference type="Pfam" id="PF05383">
    <property type="entry name" value="La"/>
    <property type="match status" value="1"/>
</dbReference>
<dbReference type="EMBL" id="BGPR01001461">
    <property type="protein sequence ID" value="GBM54503.1"/>
    <property type="molecule type" value="Genomic_DNA"/>
</dbReference>
<dbReference type="GO" id="GO:0006396">
    <property type="term" value="P:RNA processing"/>
    <property type="evidence" value="ECO:0007669"/>
    <property type="project" value="InterPro"/>
</dbReference>
<dbReference type="InterPro" id="IPR006630">
    <property type="entry name" value="La_HTH"/>
</dbReference>
<dbReference type="InterPro" id="IPR036388">
    <property type="entry name" value="WH-like_DNA-bd_sf"/>
</dbReference>
<evidence type="ECO:0000256" key="2">
    <source>
        <dbReference type="ARBA" id="ARBA00022884"/>
    </source>
</evidence>
<dbReference type="Gene3D" id="1.10.10.10">
    <property type="entry name" value="Winged helix-like DNA-binding domain superfamily/Winged helix DNA-binding domain"/>
    <property type="match status" value="1"/>
</dbReference>
<evidence type="ECO:0000256" key="1">
    <source>
        <dbReference type="ARBA" id="ARBA00004123"/>
    </source>
</evidence>
<dbReference type="PROSITE" id="PS50961">
    <property type="entry name" value="HTH_LA"/>
    <property type="match status" value="1"/>
</dbReference>
<dbReference type="Proteomes" id="UP000499080">
    <property type="component" value="Unassembled WGS sequence"/>
</dbReference>
<comment type="caution">
    <text evidence="8">The sequence shown here is derived from an EMBL/GenBank/DDBJ whole genome shotgun (WGS) entry which is preliminary data.</text>
</comment>
<dbReference type="InterPro" id="IPR000504">
    <property type="entry name" value="RRM_dom"/>
</dbReference>
<keyword evidence="2 4" id="KW-0694">RNA-binding</keyword>
<feature type="region of interest" description="Disordered" evidence="5">
    <location>
        <begin position="1"/>
        <end position="47"/>
    </location>
</feature>
<accession>A0A4Y2GLP7</accession>
<dbReference type="InterPro" id="IPR035979">
    <property type="entry name" value="RBD_domain_sf"/>
</dbReference>
<evidence type="ECO:0000256" key="3">
    <source>
        <dbReference type="ARBA" id="ARBA00023242"/>
    </source>
</evidence>
<dbReference type="PROSITE" id="PS50102">
    <property type="entry name" value="RRM"/>
    <property type="match status" value="1"/>
</dbReference>
<evidence type="ECO:0000256" key="4">
    <source>
        <dbReference type="PROSITE-ProRule" id="PRU00332"/>
    </source>
</evidence>
<dbReference type="InterPro" id="IPR045180">
    <property type="entry name" value="La_dom_prot"/>
</dbReference>
<dbReference type="Gene3D" id="3.30.70.330">
    <property type="match status" value="1"/>
</dbReference>
<evidence type="ECO:0000256" key="5">
    <source>
        <dbReference type="SAM" id="MobiDB-lite"/>
    </source>
</evidence>
<keyword evidence="9" id="KW-1185">Reference proteome</keyword>
<organism evidence="8 9">
    <name type="scientific">Araneus ventricosus</name>
    <name type="common">Orbweaver spider</name>
    <name type="synonym">Epeira ventricosa</name>
    <dbReference type="NCBI Taxonomy" id="182803"/>
    <lineage>
        <taxon>Eukaryota</taxon>
        <taxon>Metazoa</taxon>
        <taxon>Ecdysozoa</taxon>
        <taxon>Arthropoda</taxon>
        <taxon>Chelicerata</taxon>
        <taxon>Arachnida</taxon>
        <taxon>Araneae</taxon>
        <taxon>Araneomorphae</taxon>
        <taxon>Entelegynae</taxon>
        <taxon>Araneoidea</taxon>
        <taxon>Araneidae</taxon>
        <taxon>Araneus</taxon>
    </lineage>
</organism>
<dbReference type="PRINTS" id="PR00302">
    <property type="entry name" value="LUPUSLA"/>
</dbReference>
<feature type="domain" description="HTH La-type RNA-binding" evidence="7">
    <location>
        <begin position="52"/>
        <end position="143"/>
    </location>
</feature>
<dbReference type="InterPro" id="IPR012677">
    <property type="entry name" value="Nucleotide-bd_a/b_plait_sf"/>
</dbReference>
<dbReference type="SMART" id="SM00715">
    <property type="entry name" value="LA"/>
    <property type="match status" value="1"/>
</dbReference>
<feature type="domain" description="RRM" evidence="6">
    <location>
        <begin position="149"/>
        <end position="243"/>
    </location>
</feature>